<dbReference type="Proteomes" id="UP000815677">
    <property type="component" value="Unassembled WGS sequence"/>
</dbReference>
<evidence type="ECO:0000313" key="1">
    <source>
        <dbReference type="EMBL" id="GAT53733.1"/>
    </source>
</evidence>
<name>A0ABQ0LRH3_MYCCL</name>
<sequence>MKLTARQANCFASGLFYLQDFQGRVLDLAGSVNPVITYTRNSPNSANQQACNLTTFTDNWLTQSTFSGSGRSEATLWQWTIGGDAGGGAEFSILANAAAPGMAAFYDVATAGLGAMYQQVSMVDPSTVNFGIAANCVNETSGSFFLSFEGNGYVLTSWAAQEGDTAAPVTLESYTGRAEQVWTSIPA</sequence>
<dbReference type="EMBL" id="DF848468">
    <property type="protein sequence ID" value="GAT53733.1"/>
    <property type="molecule type" value="Genomic_DNA"/>
</dbReference>
<accession>A0ABQ0LRH3</accession>
<evidence type="ECO:0000313" key="2">
    <source>
        <dbReference type="Proteomes" id="UP000815677"/>
    </source>
</evidence>
<protein>
    <recommendedName>
        <fullName evidence="3">Ricin B lectin domain-containing protein</fullName>
    </recommendedName>
</protein>
<evidence type="ECO:0008006" key="3">
    <source>
        <dbReference type="Google" id="ProtNLM"/>
    </source>
</evidence>
<reference evidence="1" key="1">
    <citation type="submission" date="2014-09" db="EMBL/GenBank/DDBJ databases">
        <title>Genome sequence of the luminous mushroom Mycena chlorophos for searching fungal bioluminescence genes.</title>
        <authorList>
            <person name="Tanaka Y."/>
            <person name="Kasuga D."/>
            <person name="Oba Y."/>
            <person name="Hase S."/>
            <person name="Sato K."/>
            <person name="Oba Y."/>
            <person name="Sakakibara Y."/>
        </authorList>
    </citation>
    <scope>NUCLEOTIDE SEQUENCE</scope>
</reference>
<keyword evidence="2" id="KW-1185">Reference proteome</keyword>
<gene>
    <name evidence="1" type="ORF">MCHLO_10656</name>
</gene>
<proteinExistence type="predicted"/>
<organism evidence="1 2">
    <name type="scientific">Mycena chlorophos</name>
    <name type="common">Agaric fungus</name>
    <name type="synonym">Agaricus chlorophos</name>
    <dbReference type="NCBI Taxonomy" id="658473"/>
    <lineage>
        <taxon>Eukaryota</taxon>
        <taxon>Fungi</taxon>
        <taxon>Dikarya</taxon>
        <taxon>Basidiomycota</taxon>
        <taxon>Agaricomycotina</taxon>
        <taxon>Agaricomycetes</taxon>
        <taxon>Agaricomycetidae</taxon>
        <taxon>Agaricales</taxon>
        <taxon>Marasmiineae</taxon>
        <taxon>Mycenaceae</taxon>
        <taxon>Mycena</taxon>
    </lineage>
</organism>